<dbReference type="GO" id="GO:0005886">
    <property type="term" value="C:plasma membrane"/>
    <property type="evidence" value="ECO:0007669"/>
    <property type="project" value="UniProtKB-SubCell"/>
</dbReference>
<keyword evidence="5 6" id="KW-0472">Membrane</keyword>
<gene>
    <name evidence="7" type="ORF">FHQ18_12070</name>
</gene>
<dbReference type="AlphaFoldDB" id="A0A5A8F1V1"/>
<keyword evidence="8" id="KW-1185">Reference proteome</keyword>
<evidence type="ECO:0000256" key="6">
    <source>
        <dbReference type="SAM" id="Phobius"/>
    </source>
</evidence>
<dbReference type="InterPro" id="IPR043428">
    <property type="entry name" value="LivM-like"/>
</dbReference>
<dbReference type="EMBL" id="VFJB01000010">
    <property type="protein sequence ID" value="KAA0256856.1"/>
    <property type="molecule type" value="Genomic_DNA"/>
</dbReference>
<dbReference type="OrthoDB" id="9034298at2"/>
<dbReference type="Proteomes" id="UP000322876">
    <property type="component" value="Unassembled WGS sequence"/>
</dbReference>
<dbReference type="PANTHER" id="PTHR30482:SF17">
    <property type="entry name" value="ABC TRANSPORTER ATP-BINDING PROTEIN"/>
    <property type="match status" value="1"/>
</dbReference>
<evidence type="ECO:0000256" key="4">
    <source>
        <dbReference type="ARBA" id="ARBA00022989"/>
    </source>
</evidence>
<evidence type="ECO:0000256" key="3">
    <source>
        <dbReference type="ARBA" id="ARBA00022692"/>
    </source>
</evidence>
<accession>A0A5A8F1V1</accession>
<comment type="caution">
    <text evidence="7">The sequence shown here is derived from an EMBL/GenBank/DDBJ whole genome shotgun (WGS) entry which is preliminary data.</text>
</comment>
<feature type="transmembrane region" description="Helical" evidence="6">
    <location>
        <begin position="247"/>
        <end position="271"/>
    </location>
</feature>
<dbReference type="RefSeq" id="WP_149267436.1">
    <property type="nucleotide sequence ID" value="NZ_VFJB01000010.1"/>
</dbReference>
<dbReference type="InterPro" id="IPR001851">
    <property type="entry name" value="ABC_transp_permease"/>
</dbReference>
<evidence type="ECO:0000256" key="1">
    <source>
        <dbReference type="ARBA" id="ARBA00004651"/>
    </source>
</evidence>
<comment type="subcellular location">
    <subcellularLocation>
        <location evidence="1">Cell membrane</location>
        <topology evidence="1">Multi-pass membrane protein</topology>
    </subcellularLocation>
</comment>
<keyword evidence="2" id="KW-1003">Cell membrane</keyword>
<dbReference type="PANTHER" id="PTHR30482">
    <property type="entry name" value="HIGH-AFFINITY BRANCHED-CHAIN AMINO ACID TRANSPORT SYSTEM PERMEASE"/>
    <property type="match status" value="1"/>
</dbReference>
<dbReference type="GO" id="GO:0015658">
    <property type="term" value="F:branched-chain amino acid transmembrane transporter activity"/>
    <property type="evidence" value="ECO:0007669"/>
    <property type="project" value="InterPro"/>
</dbReference>
<feature type="transmembrane region" description="Helical" evidence="6">
    <location>
        <begin position="9"/>
        <end position="26"/>
    </location>
</feature>
<name>A0A5A8F1V1_9BACT</name>
<feature type="transmembrane region" description="Helical" evidence="6">
    <location>
        <begin position="283"/>
        <end position="307"/>
    </location>
</feature>
<keyword evidence="3 6" id="KW-0812">Transmembrane</keyword>
<evidence type="ECO:0000256" key="5">
    <source>
        <dbReference type="ARBA" id="ARBA00023136"/>
    </source>
</evidence>
<dbReference type="CDD" id="cd06581">
    <property type="entry name" value="TM_PBP1_LivM_like"/>
    <property type="match status" value="1"/>
</dbReference>
<feature type="transmembrane region" description="Helical" evidence="6">
    <location>
        <begin position="159"/>
        <end position="180"/>
    </location>
</feature>
<organism evidence="7 8">
    <name type="scientific">Deferribacter autotrophicus</name>
    <dbReference type="NCBI Taxonomy" id="500465"/>
    <lineage>
        <taxon>Bacteria</taxon>
        <taxon>Pseudomonadati</taxon>
        <taxon>Deferribacterota</taxon>
        <taxon>Deferribacteres</taxon>
        <taxon>Deferribacterales</taxon>
        <taxon>Deferribacteraceae</taxon>
        <taxon>Deferribacter</taxon>
    </lineage>
</organism>
<reference evidence="7 8" key="1">
    <citation type="submission" date="2019-06" db="EMBL/GenBank/DDBJ databases">
        <title>Genomic insights into carbon and energy metabolism of Deferribacter autotrophicus revealed new metabolic traits in the phylum Deferribacteres.</title>
        <authorList>
            <person name="Slobodkin A.I."/>
            <person name="Slobodkina G.B."/>
            <person name="Allioux M."/>
            <person name="Alain K."/>
            <person name="Jebbar M."/>
            <person name="Shadrin V."/>
            <person name="Kublanov I.V."/>
            <person name="Toshchakov S.V."/>
            <person name="Bonch-Osmolovskaya E.A."/>
        </authorList>
    </citation>
    <scope>NUCLEOTIDE SEQUENCE [LARGE SCALE GENOMIC DNA]</scope>
    <source>
        <strain evidence="7 8">SL50</strain>
    </source>
</reference>
<evidence type="ECO:0000313" key="7">
    <source>
        <dbReference type="EMBL" id="KAA0256856.1"/>
    </source>
</evidence>
<feature type="transmembrane region" description="Helical" evidence="6">
    <location>
        <begin position="112"/>
        <end position="133"/>
    </location>
</feature>
<feature type="transmembrane region" description="Helical" evidence="6">
    <location>
        <begin position="201"/>
        <end position="227"/>
    </location>
</feature>
<evidence type="ECO:0000313" key="8">
    <source>
        <dbReference type="Proteomes" id="UP000322876"/>
    </source>
</evidence>
<sequence length="316" mass="35444">MMFEKSKDYLMILIVYILLFVLSFVVPEWLSFILKISLAKGIVVVGIVLLMRMGLVSFGQGFFYGIGGYVVGLLINNFMVYEINLILIITIITVVLVSVITGLILCKYRDIFFAMFTMALSMILYALIVKIPYLGSTDGFNIDKVTVFGVTLIGNIKDIVLISYCLVLSMLITIVNYKFFNSEFGFVAFGIKENEIRVEYLGGNVFKLVYANYIFSSILAGIGGALVALVTGHVDPDLAYWSTSGEFVFIGLMSGIYNVFGPLFASIVYELIRTYAYNYFPYLWQLILGISLLIIIIFLPNGILSVFKKFKKVVNN</sequence>
<feature type="transmembrane region" description="Helical" evidence="6">
    <location>
        <begin position="85"/>
        <end position="105"/>
    </location>
</feature>
<evidence type="ECO:0000256" key="2">
    <source>
        <dbReference type="ARBA" id="ARBA00022475"/>
    </source>
</evidence>
<protein>
    <submittedName>
        <fullName evidence="7">Branched-chain amino acid ABC transporter permease</fullName>
    </submittedName>
</protein>
<dbReference type="Pfam" id="PF02653">
    <property type="entry name" value="BPD_transp_2"/>
    <property type="match status" value="1"/>
</dbReference>
<keyword evidence="4 6" id="KW-1133">Transmembrane helix</keyword>
<proteinExistence type="predicted"/>